<evidence type="ECO:0000313" key="2">
    <source>
        <dbReference type="EMBL" id="WNQ13857.1"/>
    </source>
</evidence>
<dbReference type="InterPro" id="IPR002938">
    <property type="entry name" value="FAD-bd"/>
</dbReference>
<dbReference type="SUPFAM" id="SSF51905">
    <property type="entry name" value="FAD/NAD(P)-binding domain"/>
    <property type="match status" value="1"/>
</dbReference>
<dbReference type="InterPro" id="IPR036188">
    <property type="entry name" value="FAD/NAD-bd_sf"/>
</dbReference>
<protein>
    <submittedName>
        <fullName evidence="2">NAD(P)/FAD-dependent oxidoreductase</fullName>
        <ecNumber evidence="2">1.-.-.-</ecNumber>
    </submittedName>
</protein>
<dbReference type="GO" id="GO:0071949">
    <property type="term" value="F:FAD binding"/>
    <property type="evidence" value="ECO:0007669"/>
    <property type="project" value="InterPro"/>
</dbReference>
<dbReference type="PRINTS" id="PR00420">
    <property type="entry name" value="RNGMNOXGNASE"/>
</dbReference>
<dbReference type="EMBL" id="CP130318">
    <property type="protein sequence ID" value="WNQ13857.1"/>
    <property type="molecule type" value="Genomic_DNA"/>
</dbReference>
<dbReference type="GO" id="GO:0016491">
    <property type="term" value="F:oxidoreductase activity"/>
    <property type="evidence" value="ECO:0007669"/>
    <property type="project" value="UniProtKB-KW"/>
</dbReference>
<evidence type="ECO:0000313" key="3">
    <source>
        <dbReference type="Proteomes" id="UP001305702"/>
    </source>
</evidence>
<dbReference type="Gene3D" id="3.50.50.60">
    <property type="entry name" value="FAD/NAD(P)-binding domain"/>
    <property type="match status" value="1"/>
</dbReference>
<organism evidence="2 3">
    <name type="scientific">Paenibacillus aurantius</name>
    <dbReference type="NCBI Taxonomy" id="2918900"/>
    <lineage>
        <taxon>Bacteria</taxon>
        <taxon>Bacillati</taxon>
        <taxon>Bacillota</taxon>
        <taxon>Bacilli</taxon>
        <taxon>Bacillales</taxon>
        <taxon>Paenibacillaceae</taxon>
        <taxon>Paenibacillus</taxon>
    </lineage>
</organism>
<dbReference type="EC" id="1.-.-.-" evidence="2"/>
<dbReference type="PANTHER" id="PTHR42685:SF22">
    <property type="entry name" value="CONDITIONED MEDIUM FACTOR RECEPTOR 1"/>
    <property type="match status" value="1"/>
</dbReference>
<accession>A0AA96RHB5</accession>
<dbReference type="RefSeq" id="WP_315607638.1">
    <property type="nucleotide sequence ID" value="NZ_CP130318.1"/>
</dbReference>
<keyword evidence="2" id="KW-0560">Oxidoreductase</keyword>
<keyword evidence="3" id="KW-1185">Reference proteome</keyword>
<evidence type="ECO:0000259" key="1">
    <source>
        <dbReference type="Pfam" id="PF01494"/>
    </source>
</evidence>
<feature type="domain" description="FAD-binding" evidence="1">
    <location>
        <begin position="5"/>
        <end position="152"/>
    </location>
</feature>
<dbReference type="PANTHER" id="PTHR42685">
    <property type="entry name" value="GERANYLGERANYL DIPHOSPHATE REDUCTASE"/>
    <property type="match status" value="1"/>
</dbReference>
<name>A0AA96RHB5_9BACL</name>
<gene>
    <name evidence="2" type="ORF">MJA45_12830</name>
</gene>
<proteinExistence type="predicted"/>
<sequence length="376" mass="40203">MEACYDVAIIGAGIAGSAVSKLLSDKGWKTLLLDRRMFPRHKVCGEFLSPEALSMLEGLGVKPEIEARSPAILTKARLVPAQGEAVEIPLPGPAWGLSRYALDPILQRAAVQAGTELHTGMTVADVQAGDGICSIAARSRNGSVSLQARTVIYACGSREGNQPAGEAPTYMGVKAHMAGLAPSGAVELYFFPGGYLGLNEVEGGVFNAAALIHPRAFEGTEGTVFSLLREAARRNPQLEERLAHAEWLPGTASACFPVRLSRRPVFWNRFAQVGDAALLLPPLCGDGMSVALRSALICAGLADRFLAGESTVEDWQTRYTEAMSSQIRRPLRWGNRLHAASERTLLPAVLFRLAGVSPWLASSLLKATRLKDFADG</sequence>
<dbReference type="InterPro" id="IPR050407">
    <property type="entry name" value="Geranylgeranyl_reductase"/>
</dbReference>
<dbReference type="Pfam" id="PF01494">
    <property type="entry name" value="FAD_binding_3"/>
    <property type="match status" value="1"/>
</dbReference>
<dbReference type="AlphaFoldDB" id="A0AA96RHB5"/>
<dbReference type="KEGG" id="paun:MJA45_12830"/>
<reference evidence="2 3" key="1">
    <citation type="submission" date="2022-02" db="EMBL/GenBank/DDBJ databases">
        <title>Paenibacillus sp. MBLB1776 Whole Genome Shotgun Sequencing.</title>
        <authorList>
            <person name="Hwang C.Y."/>
            <person name="Cho E.-S."/>
            <person name="Seo M.-J."/>
        </authorList>
    </citation>
    <scope>NUCLEOTIDE SEQUENCE [LARGE SCALE GENOMIC DNA]</scope>
    <source>
        <strain evidence="2 3">MBLB1776</strain>
    </source>
</reference>
<dbReference type="Proteomes" id="UP001305702">
    <property type="component" value="Chromosome"/>
</dbReference>